<feature type="transmembrane region" description="Helical" evidence="1">
    <location>
        <begin position="134"/>
        <end position="156"/>
    </location>
</feature>
<keyword evidence="1" id="KW-0812">Transmembrane</keyword>
<sequence length="188" mass="21053">MNPLISYMTHKPFFGMCFIFQTIPFWVPLIGIIFGSDPVLMILSLLLIVFAKAYIDSEITFTNPVGQMFSYLVKVPLISFSKFTLAALVLSVLLYYGMNGAPIDRGVAAVLVIFTLKVIYFRPAKSGFWNVRGLTIYKLIGFSGKLLSAFLWLSFFMVDVSIPEKIIICLTAMLVSALTFFKTNEGLI</sequence>
<dbReference type="KEGG" id="dap:Dacet_2834"/>
<dbReference type="HOGENOM" id="CLU_1438933_0_0_0"/>
<dbReference type="AlphaFoldDB" id="D4H6B0"/>
<dbReference type="Proteomes" id="UP000002012">
    <property type="component" value="Chromosome"/>
</dbReference>
<evidence type="ECO:0000313" key="2">
    <source>
        <dbReference type="EMBL" id="ADD69584.1"/>
    </source>
</evidence>
<feature type="transmembrane region" description="Helical" evidence="1">
    <location>
        <begin position="39"/>
        <end position="55"/>
    </location>
</feature>
<feature type="transmembrane region" description="Helical" evidence="1">
    <location>
        <begin position="12"/>
        <end position="33"/>
    </location>
</feature>
<keyword evidence="3" id="KW-1185">Reference proteome</keyword>
<evidence type="ECO:0000313" key="3">
    <source>
        <dbReference type="Proteomes" id="UP000002012"/>
    </source>
</evidence>
<proteinExistence type="predicted"/>
<dbReference type="EMBL" id="CP001968">
    <property type="protein sequence ID" value="ADD69584.1"/>
    <property type="molecule type" value="Genomic_DNA"/>
</dbReference>
<dbReference type="PaxDb" id="522772-Dacet_2834"/>
<gene>
    <name evidence="2" type="ordered locus">Dacet_2834</name>
</gene>
<evidence type="ECO:0000256" key="1">
    <source>
        <dbReference type="SAM" id="Phobius"/>
    </source>
</evidence>
<dbReference type="RefSeq" id="WP_013012071.1">
    <property type="nucleotide sequence ID" value="NC_013943.1"/>
</dbReference>
<feature type="transmembrane region" description="Helical" evidence="1">
    <location>
        <begin position="75"/>
        <end position="97"/>
    </location>
</feature>
<feature type="transmembrane region" description="Helical" evidence="1">
    <location>
        <begin position="162"/>
        <end position="181"/>
    </location>
</feature>
<reference evidence="2 3" key="1">
    <citation type="journal article" date="2010" name="Stand. Genomic Sci.">
        <title>Complete genome sequence of Denitrovibrio acetiphilus type strain (N2460).</title>
        <authorList>
            <person name="Kiss H."/>
            <person name="Lang E."/>
            <person name="Lapidus A."/>
            <person name="Copeland A."/>
            <person name="Nolan M."/>
            <person name="Glavina Del Rio T."/>
            <person name="Chen F."/>
            <person name="Lucas S."/>
            <person name="Tice H."/>
            <person name="Cheng J.F."/>
            <person name="Han C."/>
            <person name="Goodwin L."/>
            <person name="Pitluck S."/>
            <person name="Liolios K."/>
            <person name="Pati A."/>
            <person name="Ivanova N."/>
            <person name="Mavromatis K."/>
            <person name="Chen A."/>
            <person name="Palaniappan K."/>
            <person name="Land M."/>
            <person name="Hauser L."/>
            <person name="Chang Y.J."/>
            <person name="Jeffries C.D."/>
            <person name="Detter J.C."/>
            <person name="Brettin T."/>
            <person name="Spring S."/>
            <person name="Rohde M."/>
            <person name="Goker M."/>
            <person name="Woyke T."/>
            <person name="Bristow J."/>
            <person name="Eisen J.A."/>
            <person name="Markowitz V."/>
            <person name="Hugenholtz P."/>
            <person name="Kyrpides N.C."/>
            <person name="Klenk H.P."/>
        </authorList>
    </citation>
    <scope>NUCLEOTIDE SEQUENCE [LARGE SCALE GENOMIC DNA]</scope>
    <source>
        <strain evidence="3">DSM 12809 / NBRC 114555 / N2460</strain>
    </source>
</reference>
<dbReference type="STRING" id="522772.Dacet_2834"/>
<feature type="transmembrane region" description="Helical" evidence="1">
    <location>
        <begin position="103"/>
        <end position="122"/>
    </location>
</feature>
<accession>D4H6B0</accession>
<organism evidence="2 3">
    <name type="scientific">Denitrovibrio acetiphilus (strain DSM 12809 / NBRC 114555 / N2460)</name>
    <dbReference type="NCBI Taxonomy" id="522772"/>
    <lineage>
        <taxon>Bacteria</taxon>
        <taxon>Pseudomonadati</taxon>
        <taxon>Deferribacterota</taxon>
        <taxon>Deferribacteres</taxon>
        <taxon>Deferribacterales</taxon>
        <taxon>Geovibrionaceae</taxon>
        <taxon>Denitrovibrio</taxon>
    </lineage>
</organism>
<keyword evidence="1" id="KW-0472">Membrane</keyword>
<keyword evidence="1" id="KW-1133">Transmembrane helix</keyword>
<protein>
    <submittedName>
        <fullName evidence="2">Uncharacterized protein</fullName>
    </submittedName>
</protein>
<name>D4H6B0_DENA2</name>
<dbReference type="InParanoid" id="D4H6B0"/>